<gene>
    <name evidence="1" type="ORF">BOLC5T32227H</name>
</gene>
<dbReference type="AlphaFoldDB" id="A0A3P6EXS6"/>
<accession>A0A3P6EXS6</accession>
<name>A0A3P6EXS6_BRAOL</name>
<evidence type="ECO:0000313" key="1">
    <source>
        <dbReference type="EMBL" id="VDD44680.1"/>
    </source>
</evidence>
<proteinExistence type="predicted"/>
<protein>
    <submittedName>
        <fullName evidence="1">Uncharacterized protein</fullName>
    </submittedName>
</protein>
<dbReference type="EMBL" id="LR031877">
    <property type="protein sequence ID" value="VDD44680.1"/>
    <property type="molecule type" value="Genomic_DNA"/>
</dbReference>
<organism evidence="1">
    <name type="scientific">Brassica oleracea</name>
    <name type="common">Wild cabbage</name>
    <dbReference type="NCBI Taxonomy" id="3712"/>
    <lineage>
        <taxon>Eukaryota</taxon>
        <taxon>Viridiplantae</taxon>
        <taxon>Streptophyta</taxon>
        <taxon>Embryophyta</taxon>
        <taxon>Tracheophyta</taxon>
        <taxon>Spermatophyta</taxon>
        <taxon>Magnoliopsida</taxon>
        <taxon>eudicotyledons</taxon>
        <taxon>Gunneridae</taxon>
        <taxon>Pentapetalae</taxon>
        <taxon>rosids</taxon>
        <taxon>malvids</taxon>
        <taxon>Brassicales</taxon>
        <taxon>Brassicaceae</taxon>
        <taxon>Brassiceae</taxon>
        <taxon>Brassica</taxon>
    </lineage>
</organism>
<reference evidence="1" key="1">
    <citation type="submission" date="2018-11" db="EMBL/GenBank/DDBJ databases">
        <authorList>
            <consortium name="Genoscope - CEA"/>
            <person name="William W."/>
        </authorList>
    </citation>
    <scope>NUCLEOTIDE SEQUENCE</scope>
</reference>
<sequence length="93" mass="9915">MVSVANVAPLATVLSEEPPSCSKRWSAWTLVVLCESPESSSLSVPTHLECCSSHYRNLSLQASVGCLLSSYCSPVVSGMNSRVYSLNYALSVS</sequence>